<dbReference type="NCBIfam" id="TIGR02802">
    <property type="entry name" value="Pal_lipo"/>
    <property type="match status" value="1"/>
</dbReference>
<dbReference type="InterPro" id="IPR036737">
    <property type="entry name" value="OmpA-like_sf"/>
</dbReference>
<feature type="compositionally biased region" description="Low complexity" evidence="9">
    <location>
        <begin position="33"/>
        <end position="49"/>
    </location>
</feature>
<dbReference type="GO" id="GO:0051301">
    <property type="term" value="P:cell division"/>
    <property type="evidence" value="ECO:0007669"/>
    <property type="project" value="UniProtKB-UniRule"/>
</dbReference>
<dbReference type="Pfam" id="PF00691">
    <property type="entry name" value="OmpA"/>
    <property type="match status" value="1"/>
</dbReference>
<dbReference type="InterPro" id="IPR006665">
    <property type="entry name" value="OmpA-like"/>
</dbReference>
<evidence type="ECO:0000256" key="7">
    <source>
        <dbReference type="ARBA" id="ARBA00023306"/>
    </source>
</evidence>
<organism evidence="12 13">
    <name type="scientific">Sphingomonas jinjuensis</name>
    <dbReference type="NCBI Taxonomy" id="535907"/>
    <lineage>
        <taxon>Bacteria</taxon>
        <taxon>Pseudomonadati</taxon>
        <taxon>Pseudomonadota</taxon>
        <taxon>Alphaproteobacteria</taxon>
        <taxon>Sphingomonadales</taxon>
        <taxon>Sphingomonadaceae</taxon>
        <taxon>Sphingomonas</taxon>
    </lineage>
</organism>
<evidence type="ECO:0000259" key="11">
    <source>
        <dbReference type="PROSITE" id="PS51123"/>
    </source>
</evidence>
<reference evidence="12 13" key="1">
    <citation type="submission" date="2020-08" db="EMBL/GenBank/DDBJ databases">
        <title>Genomic Encyclopedia of Type Strains, Phase IV (KMG-IV): sequencing the most valuable type-strain genomes for metagenomic binning, comparative biology and taxonomic classification.</title>
        <authorList>
            <person name="Goeker M."/>
        </authorList>
    </citation>
    <scope>NUCLEOTIDE SEQUENCE [LARGE SCALE GENOMIC DNA]</scope>
    <source>
        <strain evidence="12 13">YC6723</strain>
    </source>
</reference>
<feature type="signal peptide" evidence="10">
    <location>
        <begin position="1"/>
        <end position="17"/>
    </location>
</feature>
<dbReference type="PROSITE" id="PS51123">
    <property type="entry name" value="OMPA_2"/>
    <property type="match status" value="1"/>
</dbReference>
<keyword evidence="5 8" id="KW-0998">Cell outer membrane</keyword>
<comment type="subcellular location">
    <subcellularLocation>
        <location evidence="8">Cell outer membrane</location>
        <topology evidence="8">Lipid-anchor</topology>
    </subcellularLocation>
</comment>
<dbReference type="Gene3D" id="3.30.1330.60">
    <property type="entry name" value="OmpA-like domain"/>
    <property type="match status" value="1"/>
</dbReference>
<keyword evidence="2 8" id="KW-0732">Signal</keyword>
<dbReference type="GO" id="GO:0009279">
    <property type="term" value="C:cell outer membrane"/>
    <property type="evidence" value="ECO:0007669"/>
    <property type="project" value="UniProtKB-SubCell"/>
</dbReference>
<proteinExistence type="inferred from homology"/>
<dbReference type="PANTHER" id="PTHR30329">
    <property type="entry name" value="STATOR ELEMENT OF FLAGELLAR MOTOR COMPLEX"/>
    <property type="match status" value="1"/>
</dbReference>
<evidence type="ECO:0000256" key="1">
    <source>
        <dbReference type="ARBA" id="ARBA00022618"/>
    </source>
</evidence>
<feature type="domain" description="OmpA-like" evidence="11">
    <location>
        <begin position="56"/>
        <end position="171"/>
    </location>
</feature>
<evidence type="ECO:0000256" key="10">
    <source>
        <dbReference type="SAM" id="SignalP"/>
    </source>
</evidence>
<keyword evidence="3 8" id="KW-0472">Membrane</keyword>
<evidence type="ECO:0000256" key="9">
    <source>
        <dbReference type="SAM" id="MobiDB-lite"/>
    </source>
</evidence>
<dbReference type="EMBL" id="JACIEV010000008">
    <property type="protein sequence ID" value="MBB4154925.1"/>
    <property type="molecule type" value="Genomic_DNA"/>
</dbReference>
<dbReference type="InterPro" id="IPR050330">
    <property type="entry name" value="Bact_OuterMem_StrucFunc"/>
</dbReference>
<comment type="function">
    <text evidence="8">Part of the Tol-Pal system, which plays a role in outer membrane invagination during cell division and is important for maintaining outer membrane integrity.</text>
</comment>
<feature type="region of interest" description="Disordered" evidence="9">
    <location>
        <begin position="24"/>
        <end position="59"/>
    </location>
</feature>
<evidence type="ECO:0000313" key="13">
    <source>
        <dbReference type="Proteomes" id="UP000529795"/>
    </source>
</evidence>
<protein>
    <recommendedName>
        <fullName evidence="8">Peptidoglycan-associated lipoprotein</fullName>
        <shortName evidence="8">PAL</shortName>
    </recommendedName>
</protein>
<evidence type="ECO:0000256" key="6">
    <source>
        <dbReference type="ARBA" id="ARBA00023288"/>
    </source>
</evidence>
<comment type="caution">
    <text evidence="12">The sequence shown here is derived from an EMBL/GenBank/DDBJ whole genome shotgun (WGS) entry which is preliminary data.</text>
</comment>
<keyword evidence="4 8" id="KW-0564">Palmitate</keyword>
<dbReference type="AlphaFoldDB" id="A0A840FNR2"/>
<evidence type="ECO:0000256" key="2">
    <source>
        <dbReference type="ARBA" id="ARBA00022729"/>
    </source>
</evidence>
<keyword evidence="13" id="KW-1185">Reference proteome</keyword>
<dbReference type="HAMAP" id="MF_02204">
    <property type="entry name" value="Pal"/>
    <property type="match status" value="1"/>
</dbReference>
<feature type="chain" id="PRO_5032800355" description="Peptidoglycan-associated lipoprotein" evidence="10">
    <location>
        <begin position="18"/>
        <end position="171"/>
    </location>
</feature>
<gene>
    <name evidence="8" type="primary">pal</name>
    <name evidence="12" type="ORF">GGQ80_002841</name>
</gene>
<comment type="similarity">
    <text evidence="8">Belongs to the Pal lipoprotein family.</text>
</comment>
<evidence type="ECO:0000256" key="5">
    <source>
        <dbReference type="ARBA" id="ARBA00023237"/>
    </source>
</evidence>
<dbReference type="SUPFAM" id="SSF103088">
    <property type="entry name" value="OmpA-like"/>
    <property type="match status" value="1"/>
</dbReference>
<dbReference type="CDD" id="cd07185">
    <property type="entry name" value="OmpA_C-like"/>
    <property type="match status" value="1"/>
</dbReference>
<name>A0A840FNR2_9SPHN</name>
<dbReference type="InterPro" id="IPR014169">
    <property type="entry name" value="Pal_lipo_C"/>
</dbReference>
<dbReference type="PRINTS" id="PR01021">
    <property type="entry name" value="OMPADOMAIN"/>
</dbReference>
<dbReference type="InterPro" id="IPR039001">
    <property type="entry name" value="Pal"/>
</dbReference>
<evidence type="ECO:0000313" key="12">
    <source>
        <dbReference type="EMBL" id="MBB4154925.1"/>
    </source>
</evidence>
<dbReference type="RefSeq" id="WP_183985903.1">
    <property type="nucleotide sequence ID" value="NZ_JACIEV010000008.1"/>
</dbReference>
<dbReference type="Proteomes" id="UP000529795">
    <property type="component" value="Unassembled WGS sequence"/>
</dbReference>
<keyword evidence="7 8" id="KW-0131">Cell cycle</keyword>
<keyword evidence="6 8" id="KW-0449">Lipoprotein</keyword>
<accession>A0A840FNR2</accession>
<dbReference type="PANTHER" id="PTHR30329:SF21">
    <property type="entry name" value="LIPOPROTEIN YIAD-RELATED"/>
    <property type="match status" value="1"/>
</dbReference>
<dbReference type="PROSITE" id="PS51257">
    <property type="entry name" value="PROKAR_LIPOPROTEIN"/>
    <property type="match status" value="1"/>
</dbReference>
<sequence>MTKFTTLLAATALVAIAGCAKKPPAQLPPAPSQTGDTGAGTQTGQANDQMTPGSDADFRRSVTSNTVNFGVDQFDIDPTARAILDSQAAWLARYPNVRATIEGHCDERGTREYNLALGDKRANSAKNYLVAKGISPARLTTISYGKERPVALGSDESSYAQNRRAVTVVLN</sequence>
<evidence type="ECO:0000256" key="8">
    <source>
        <dbReference type="HAMAP-Rule" id="MF_02204"/>
    </source>
</evidence>
<evidence type="ECO:0000256" key="4">
    <source>
        <dbReference type="ARBA" id="ARBA00023139"/>
    </source>
</evidence>
<comment type="subunit">
    <text evidence="8">The Tol-Pal system is composed of five core proteins: the inner membrane proteins TolA, TolQ and TolR, the periplasmic protein TolB and the outer membrane protein Pal. They form a network linking the inner and outer membranes and the peptidoglycan layer.</text>
</comment>
<keyword evidence="1 8" id="KW-0132">Cell division</keyword>
<evidence type="ECO:0000256" key="3">
    <source>
        <dbReference type="ARBA" id="ARBA00023136"/>
    </source>
</evidence>
<dbReference type="InterPro" id="IPR006664">
    <property type="entry name" value="OMP_bac"/>
</dbReference>